<evidence type="ECO:0000313" key="3">
    <source>
        <dbReference type="Proteomes" id="UP000823613"/>
    </source>
</evidence>
<dbReference type="InterPro" id="IPR036928">
    <property type="entry name" value="AS_sf"/>
</dbReference>
<proteinExistence type="predicted"/>
<sequence>MNYLDLTIKDIHSALANKEVKVSDLLKEALSRAKENKDNAFETILEIEALKKAYELDKLEVPKDNYLFGIPFVAKDNFSTKDIETTGSSNILNGYIPLFNATVINKLYEKNAILIGKTTLDELAMGGTGTSGHKGTTFNPYDKTHTHLIGGSSSGSAVSVSDAITPFALGSDTGDSVRKPASNAGLVGFKPTWGRISRFGLFPFAPSLDHVAYFTRSSFDAAILLEALAGRDEHDSTSSPKEVEKYTDFIDHIKGKKFAVIKEIKESITDEVLNKKFAELVEKIKNKGGIVNEVSIDINLLNAIFPAYFVISCAEATSNNANLDGIKFGPNYGGKTYQEVMFNARTKGFSNLIKRRFVIGSYALMKENQEELFLRAQKARRLIVNAFNDILDKYDFIINLASPSVAPKIGAISDKLSNTYLIADNYLAYANFGGQPSITLPLGFKENLPFGVNVTSKIFTEKKLLSVTSELEDLIGLKNLSIRTYKKEEK</sequence>
<dbReference type="Pfam" id="PF01425">
    <property type="entry name" value="Amidase"/>
    <property type="match status" value="1"/>
</dbReference>
<protein>
    <submittedName>
        <fullName evidence="2">Asp-tRNA(Asn)/Glu-tRNA(Gln) amidotransferase subunit GatA</fullName>
        <ecNumber evidence="2">6.3.5.7</ecNumber>
    </submittedName>
</protein>
<dbReference type="InterPro" id="IPR023631">
    <property type="entry name" value="Amidase_dom"/>
</dbReference>
<dbReference type="EC" id="6.3.5.7" evidence="2"/>
<evidence type="ECO:0000313" key="2">
    <source>
        <dbReference type="EMBL" id="MBO8427929.1"/>
    </source>
</evidence>
<accession>A0A9D9DHT9</accession>
<gene>
    <name evidence="2" type="primary">gatA</name>
    <name evidence="2" type="ORF">IAC58_05260</name>
</gene>
<dbReference type="InterPro" id="IPR020556">
    <property type="entry name" value="Amidase_CS"/>
</dbReference>
<reference evidence="2" key="2">
    <citation type="journal article" date="2021" name="PeerJ">
        <title>Extensive microbial diversity within the chicken gut microbiome revealed by metagenomics and culture.</title>
        <authorList>
            <person name="Gilroy R."/>
            <person name="Ravi A."/>
            <person name="Getino M."/>
            <person name="Pursley I."/>
            <person name="Horton D.L."/>
            <person name="Alikhan N.F."/>
            <person name="Baker D."/>
            <person name="Gharbi K."/>
            <person name="Hall N."/>
            <person name="Watson M."/>
            <person name="Adriaenssens E.M."/>
            <person name="Foster-Nyarko E."/>
            <person name="Jarju S."/>
            <person name="Secka A."/>
            <person name="Antonio M."/>
            <person name="Oren A."/>
            <person name="Chaudhuri R.R."/>
            <person name="La Ragione R."/>
            <person name="Hildebrand F."/>
            <person name="Pallen M.J."/>
        </authorList>
    </citation>
    <scope>NUCLEOTIDE SEQUENCE</scope>
    <source>
        <strain evidence="2">11159</strain>
    </source>
</reference>
<name>A0A9D9DHT9_9BACL</name>
<reference evidence="2" key="1">
    <citation type="submission" date="2020-10" db="EMBL/GenBank/DDBJ databases">
        <authorList>
            <person name="Gilroy R."/>
        </authorList>
    </citation>
    <scope>NUCLEOTIDE SEQUENCE</scope>
    <source>
        <strain evidence="2">11159</strain>
    </source>
</reference>
<comment type="caution">
    <text evidence="2">The sequence shown here is derived from an EMBL/GenBank/DDBJ whole genome shotgun (WGS) entry which is preliminary data.</text>
</comment>
<dbReference type="AlphaFoldDB" id="A0A9D9DHT9"/>
<dbReference type="EMBL" id="JADIMY010000106">
    <property type="protein sequence ID" value="MBO8427929.1"/>
    <property type="molecule type" value="Genomic_DNA"/>
</dbReference>
<dbReference type="PROSITE" id="PS00571">
    <property type="entry name" value="AMIDASES"/>
    <property type="match status" value="1"/>
</dbReference>
<keyword evidence="2" id="KW-0436">Ligase</keyword>
<dbReference type="PANTHER" id="PTHR11895:SF151">
    <property type="entry name" value="GLUTAMYL-TRNA(GLN) AMIDOTRANSFERASE SUBUNIT A"/>
    <property type="match status" value="1"/>
</dbReference>
<dbReference type="Proteomes" id="UP000823613">
    <property type="component" value="Unassembled WGS sequence"/>
</dbReference>
<dbReference type="SUPFAM" id="SSF75304">
    <property type="entry name" value="Amidase signature (AS) enzymes"/>
    <property type="match status" value="1"/>
</dbReference>
<organism evidence="2 3">
    <name type="scientific">Candidatus Onthovivens merdipullorum</name>
    <dbReference type="NCBI Taxonomy" id="2840889"/>
    <lineage>
        <taxon>Bacteria</taxon>
        <taxon>Bacillati</taxon>
        <taxon>Bacillota</taxon>
        <taxon>Bacilli</taxon>
        <taxon>Bacillales</taxon>
        <taxon>Candidatus Onthovivens</taxon>
    </lineage>
</organism>
<dbReference type="InterPro" id="IPR000120">
    <property type="entry name" value="Amidase"/>
</dbReference>
<dbReference type="PANTHER" id="PTHR11895">
    <property type="entry name" value="TRANSAMIDASE"/>
    <property type="match status" value="1"/>
</dbReference>
<dbReference type="Gene3D" id="3.90.1300.10">
    <property type="entry name" value="Amidase signature (AS) domain"/>
    <property type="match status" value="1"/>
</dbReference>
<dbReference type="GO" id="GO:0050567">
    <property type="term" value="F:glutaminyl-tRNA synthase (glutamine-hydrolyzing) activity"/>
    <property type="evidence" value="ECO:0007669"/>
    <property type="project" value="UniProtKB-EC"/>
</dbReference>
<evidence type="ECO:0000259" key="1">
    <source>
        <dbReference type="Pfam" id="PF01425"/>
    </source>
</evidence>
<feature type="domain" description="Amidase" evidence="1">
    <location>
        <begin position="25"/>
        <end position="465"/>
    </location>
</feature>